<dbReference type="Proteomes" id="UP000694892">
    <property type="component" value="Chromosome 1L"/>
</dbReference>
<accession>A0A974I5R7</accession>
<proteinExistence type="predicted"/>
<dbReference type="EMBL" id="CM004466">
    <property type="protein sequence ID" value="OCU02396.1"/>
    <property type="molecule type" value="Genomic_DNA"/>
</dbReference>
<sequence>MTLSAFALTKVSCAFLPAFQPQITCIFRILQPFAHIILTKSPGSAWELWAWSASMNKELVVAHQNKNVFHCLPLVMSFYSCN</sequence>
<gene>
    <name evidence="1" type="ORF">XELAEV_18008159mg</name>
</gene>
<evidence type="ECO:0000313" key="2">
    <source>
        <dbReference type="Proteomes" id="UP000694892"/>
    </source>
</evidence>
<dbReference type="AlphaFoldDB" id="A0A974I5R7"/>
<name>A0A974I5R7_XENLA</name>
<protein>
    <submittedName>
        <fullName evidence="1">Uncharacterized protein</fullName>
    </submittedName>
</protein>
<evidence type="ECO:0000313" key="1">
    <source>
        <dbReference type="EMBL" id="OCU02396.1"/>
    </source>
</evidence>
<organism evidence="1 2">
    <name type="scientific">Xenopus laevis</name>
    <name type="common">African clawed frog</name>
    <dbReference type="NCBI Taxonomy" id="8355"/>
    <lineage>
        <taxon>Eukaryota</taxon>
        <taxon>Metazoa</taxon>
        <taxon>Chordata</taxon>
        <taxon>Craniata</taxon>
        <taxon>Vertebrata</taxon>
        <taxon>Euteleostomi</taxon>
        <taxon>Amphibia</taxon>
        <taxon>Batrachia</taxon>
        <taxon>Anura</taxon>
        <taxon>Pipoidea</taxon>
        <taxon>Pipidae</taxon>
        <taxon>Xenopodinae</taxon>
        <taxon>Xenopus</taxon>
        <taxon>Xenopus</taxon>
    </lineage>
</organism>
<reference evidence="2" key="1">
    <citation type="journal article" date="2016" name="Nature">
        <title>Genome evolution in the allotetraploid frog Xenopus laevis.</title>
        <authorList>
            <person name="Session A.M."/>
            <person name="Uno Y."/>
            <person name="Kwon T."/>
            <person name="Chapman J.A."/>
            <person name="Toyoda A."/>
            <person name="Takahashi S."/>
            <person name="Fukui A."/>
            <person name="Hikosaka A."/>
            <person name="Suzuki A."/>
            <person name="Kondo M."/>
            <person name="van Heeringen S.J."/>
            <person name="Quigley I."/>
            <person name="Heinz S."/>
            <person name="Ogino H."/>
            <person name="Ochi H."/>
            <person name="Hellsten U."/>
            <person name="Lyons J.B."/>
            <person name="Simakov O."/>
            <person name="Putnam N."/>
            <person name="Stites J."/>
            <person name="Kuroki Y."/>
            <person name="Tanaka T."/>
            <person name="Michiue T."/>
            <person name="Watanabe M."/>
            <person name="Bogdanovic O."/>
            <person name="Lister R."/>
            <person name="Georgiou G."/>
            <person name="Paranjpe S.S."/>
            <person name="van Kruijsbergen I."/>
            <person name="Shu S."/>
            <person name="Carlson J."/>
            <person name="Kinoshita T."/>
            <person name="Ohta Y."/>
            <person name="Mawaribuchi S."/>
            <person name="Jenkins J."/>
            <person name="Grimwood J."/>
            <person name="Schmutz J."/>
            <person name="Mitros T."/>
            <person name="Mozaffari S.V."/>
            <person name="Suzuki Y."/>
            <person name="Haramoto Y."/>
            <person name="Yamamoto T.S."/>
            <person name="Takagi C."/>
            <person name="Heald R."/>
            <person name="Miller K."/>
            <person name="Haudenschild C."/>
            <person name="Kitzman J."/>
            <person name="Nakayama T."/>
            <person name="Izutsu Y."/>
            <person name="Robert J."/>
            <person name="Fortriede J."/>
            <person name="Burns K."/>
            <person name="Lotay V."/>
            <person name="Karimi K."/>
            <person name="Yasuoka Y."/>
            <person name="Dichmann D.S."/>
            <person name="Flajnik M.F."/>
            <person name="Houston D.W."/>
            <person name="Shendure J."/>
            <person name="DuPasquier L."/>
            <person name="Vize P.D."/>
            <person name="Zorn A.M."/>
            <person name="Ito M."/>
            <person name="Marcotte E.M."/>
            <person name="Wallingford J.B."/>
            <person name="Ito Y."/>
            <person name="Asashima M."/>
            <person name="Ueno N."/>
            <person name="Matsuda Y."/>
            <person name="Veenstra G.J."/>
            <person name="Fujiyama A."/>
            <person name="Harland R.M."/>
            <person name="Taira M."/>
            <person name="Rokhsar D.S."/>
        </authorList>
    </citation>
    <scope>NUCLEOTIDE SEQUENCE [LARGE SCALE GENOMIC DNA]</scope>
    <source>
        <strain evidence="2">J</strain>
    </source>
</reference>